<feature type="compositionally biased region" description="Basic and acidic residues" evidence="1">
    <location>
        <begin position="578"/>
        <end position="587"/>
    </location>
</feature>
<evidence type="ECO:0008006" key="5">
    <source>
        <dbReference type="Google" id="ProtNLM"/>
    </source>
</evidence>
<proteinExistence type="predicted"/>
<keyword evidence="4" id="KW-1185">Reference proteome</keyword>
<name>A0A151GEV4_DRECN</name>
<sequence length="847" mass="95488">MGFLSSPRRPREPRLPLYSTIGSYPTKEHCSDDGYESSDVESEISLSSSSSPYSSGNVSDAAPALSLLRSKRAPPPSRCKNLSLYPYRLPTKVTRYVFVAVVGTTLLLILTLVRASQVENWKVANGKINTPPPPPPIWERFPFLERYYGGLRTVTSFRESNPQYPRPHEPPAVARPAEKAAGKIQPGIRQRNVPESKPWDEYAARSKEAGMQQCFLDAAGKVRPPPLRYYEGRPLGFPENVAGSYDVLKLPEDVCFERFGRYGPYGFGYSTRTGGLGIGEHGESEGSDAVWNTTSRVDYRDVNWADAQRRCFRSNQHRFKTLPNETPAPHGFYIGHPAAATTETTHAPSDSPTDKDAQDRPDPPKIEKKARTAVVVRCWDEYLFREDDIANIRSMISELALGSGGRYDIHLLVQVKNDGRHPIWADHEAYEARIRESIPKEFRDLVTLWTETQMLSLYQGVYDLWSRGPELPVHGVYRGLSMAMQHFAYMHPEYDYFWQWEMDIRYTGHYYDLVTRLEDWAKAQPRKGLWERNARFYFPTVHGSWEDFSQMARVQSEMGVVGSDNVWKNVPDQGNAPPHRDDKKADKPVWGPVRPSDQGDWFEVDNDPAPPTTYAADRYEWGVGEEADFISLNPIFNPDGTTWALKEDITGFNRSHPTPPRRAAIITTSRMSRRLLMAMHRMTAYKKQFAFPEMWPATVALHHGYKAVFAPHPMYVDRRWPVDFMAQTFNGGHGGGSGGSRTSIYGDREHNLRGVSWFYNSGFAPNLYRRWLGLKVNNDGGEEFEKTEDKSKEGPGVSNMAGGEGRMCLPPMLLHPIKDVALPIEAAPAADGEAEGVGVVPASDPAA</sequence>
<protein>
    <recommendedName>
        <fullName evidence="5">Major facilitator superfamily transporter</fullName>
    </recommendedName>
</protein>
<dbReference type="PANTHER" id="PTHR36205:SF1">
    <property type="entry name" value="MAJOR FACILITATOR SUPERFAMILY TRANSPORTER"/>
    <property type="match status" value="1"/>
</dbReference>
<dbReference type="InParanoid" id="A0A151GEV4"/>
<comment type="caution">
    <text evidence="3">The sequence shown here is derived from an EMBL/GenBank/DDBJ whole genome shotgun (WGS) entry which is preliminary data.</text>
</comment>
<gene>
    <name evidence="3" type="ORF">DCS_07581</name>
</gene>
<feature type="compositionally biased region" description="Acidic residues" evidence="1">
    <location>
        <begin position="33"/>
        <end position="42"/>
    </location>
</feature>
<feature type="compositionally biased region" description="Low complexity" evidence="1">
    <location>
        <begin position="43"/>
        <end position="55"/>
    </location>
</feature>
<keyword evidence="2" id="KW-0472">Membrane</keyword>
<feature type="region of interest" description="Disordered" evidence="1">
    <location>
        <begin position="1"/>
        <end position="57"/>
    </location>
</feature>
<dbReference type="STRING" id="98403.A0A151GEV4"/>
<dbReference type="EMBL" id="LAYC01000003">
    <property type="protein sequence ID" value="KYK55618.1"/>
    <property type="molecule type" value="Genomic_DNA"/>
</dbReference>
<keyword evidence="2" id="KW-0812">Transmembrane</keyword>
<organism evidence="3 4">
    <name type="scientific">Drechmeria coniospora</name>
    <name type="common">Nematophagous fungus</name>
    <name type="synonym">Meria coniospora</name>
    <dbReference type="NCBI Taxonomy" id="98403"/>
    <lineage>
        <taxon>Eukaryota</taxon>
        <taxon>Fungi</taxon>
        <taxon>Dikarya</taxon>
        <taxon>Ascomycota</taxon>
        <taxon>Pezizomycotina</taxon>
        <taxon>Sordariomycetes</taxon>
        <taxon>Hypocreomycetidae</taxon>
        <taxon>Hypocreales</taxon>
        <taxon>Ophiocordycipitaceae</taxon>
        <taxon>Drechmeria</taxon>
    </lineage>
</organism>
<feature type="transmembrane region" description="Helical" evidence="2">
    <location>
        <begin position="93"/>
        <end position="113"/>
    </location>
</feature>
<feature type="region of interest" description="Disordered" evidence="1">
    <location>
        <begin position="158"/>
        <end position="192"/>
    </location>
</feature>
<dbReference type="Proteomes" id="UP000076580">
    <property type="component" value="Chromosome 03"/>
</dbReference>
<feature type="region of interest" description="Disordered" evidence="1">
    <location>
        <begin position="570"/>
        <end position="607"/>
    </location>
</feature>
<feature type="region of interest" description="Disordered" evidence="1">
    <location>
        <begin position="342"/>
        <end position="367"/>
    </location>
</feature>
<feature type="compositionally biased region" description="Basic and acidic residues" evidence="1">
    <location>
        <begin position="352"/>
        <end position="367"/>
    </location>
</feature>
<dbReference type="AlphaFoldDB" id="A0A151GEV4"/>
<accession>A0A151GEV4</accession>
<dbReference type="PANTHER" id="PTHR36205">
    <property type="entry name" value="CHROMOSOME 19, WHOLE GENOME SHOTGUN SEQUENCE"/>
    <property type="match status" value="1"/>
</dbReference>
<dbReference type="Pfam" id="PF11885">
    <property type="entry name" value="DUF3405"/>
    <property type="match status" value="1"/>
</dbReference>
<evidence type="ECO:0000256" key="2">
    <source>
        <dbReference type="SAM" id="Phobius"/>
    </source>
</evidence>
<evidence type="ECO:0000313" key="3">
    <source>
        <dbReference type="EMBL" id="KYK55618.1"/>
    </source>
</evidence>
<dbReference type="GeneID" id="63720224"/>
<dbReference type="InterPro" id="IPR021822">
    <property type="entry name" value="DUF3405"/>
</dbReference>
<dbReference type="RefSeq" id="XP_040654970.1">
    <property type="nucleotide sequence ID" value="XM_040804866.1"/>
</dbReference>
<evidence type="ECO:0000313" key="4">
    <source>
        <dbReference type="Proteomes" id="UP000076580"/>
    </source>
</evidence>
<evidence type="ECO:0000256" key="1">
    <source>
        <dbReference type="SAM" id="MobiDB-lite"/>
    </source>
</evidence>
<reference evidence="3 4" key="1">
    <citation type="journal article" date="2016" name="Sci. Rep.">
        <title>Insights into Adaptations to a Near-Obligate Nematode Endoparasitic Lifestyle from the Finished Genome of Drechmeria coniospora.</title>
        <authorList>
            <person name="Zhang L."/>
            <person name="Zhou Z."/>
            <person name="Guo Q."/>
            <person name="Fokkens L."/>
            <person name="Miskei M."/>
            <person name="Pocsi I."/>
            <person name="Zhang W."/>
            <person name="Chen M."/>
            <person name="Wang L."/>
            <person name="Sun Y."/>
            <person name="Donzelli B.G."/>
            <person name="Gibson D.M."/>
            <person name="Nelson D.R."/>
            <person name="Luo J.G."/>
            <person name="Rep M."/>
            <person name="Liu H."/>
            <person name="Yang S."/>
            <person name="Wang J."/>
            <person name="Krasnoff S.B."/>
            <person name="Xu Y."/>
            <person name="Molnar I."/>
            <person name="Lin M."/>
        </authorList>
    </citation>
    <scope>NUCLEOTIDE SEQUENCE [LARGE SCALE GENOMIC DNA]</scope>
    <source>
        <strain evidence="3 4">ARSEF 6962</strain>
    </source>
</reference>
<keyword evidence="2" id="KW-1133">Transmembrane helix</keyword>